<reference evidence="1 2" key="1">
    <citation type="journal article" date="2021" name="Nat. Commun.">
        <title>Genetic determinants of endophytism in the Arabidopsis root mycobiome.</title>
        <authorList>
            <person name="Mesny F."/>
            <person name="Miyauchi S."/>
            <person name="Thiergart T."/>
            <person name="Pickel B."/>
            <person name="Atanasova L."/>
            <person name="Karlsson M."/>
            <person name="Huettel B."/>
            <person name="Barry K.W."/>
            <person name="Haridas S."/>
            <person name="Chen C."/>
            <person name="Bauer D."/>
            <person name="Andreopoulos W."/>
            <person name="Pangilinan J."/>
            <person name="LaButti K."/>
            <person name="Riley R."/>
            <person name="Lipzen A."/>
            <person name="Clum A."/>
            <person name="Drula E."/>
            <person name="Henrissat B."/>
            <person name="Kohler A."/>
            <person name="Grigoriev I.V."/>
            <person name="Martin F.M."/>
            <person name="Hacquard S."/>
        </authorList>
    </citation>
    <scope>NUCLEOTIDE SEQUENCE [LARGE SCALE GENOMIC DNA]</scope>
    <source>
        <strain evidence="1 2">MPI-SDFR-AT-0079</strain>
    </source>
</reference>
<comment type="caution">
    <text evidence="1">The sequence shown here is derived from an EMBL/GenBank/DDBJ whole genome shotgun (WGS) entry which is preliminary data.</text>
</comment>
<keyword evidence="2" id="KW-1185">Reference proteome</keyword>
<evidence type="ECO:0000313" key="1">
    <source>
        <dbReference type="EMBL" id="KAH6628441.1"/>
    </source>
</evidence>
<protein>
    <submittedName>
        <fullName evidence="1">Fasciclin domain protein</fullName>
    </submittedName>
</protein>
<name>A0ACB7P313_9PEZI</name>
<evidence type="ECO:0000313" key="2">
    <source>
        <dbReference type="Proteomes" id="UP000724584"/>
    </source>
</evidence>
<dbReference type="EMBL" id="JAGIZQ010000005">
    <property type="protein sequence ID" value="KAH6628441.1"/>
    <property type="molecule type" value="Genomic_DNA"/>
</dbReference>
<accession>A0ACB7P313</accession>
<sequence length="512" mass="56388">MKPFALLFAATTAALVTPGVVRKQQTPLATDQDKTAEQNVVQAWWDGLPNPTSLMSPIEDRITKSIQQSSHRDFLSLIESEAQEEDHPHPHPRPPHRRHGRHGHRGDPDKTIYELIKENKHTTRFAHLVEKHDEIKHLLQDTKHNHTLFVPTDRAFKHFLLHHGGGGDDDDDDDDGDHHKGPSKEFLLALLKYHITPGLYPIHRIRTIRTLPTTLHPPALSTSTTSKSHKHHNPQRIRTTTVPLIHLTRLNFRTRLLAGDFVAANGLIHAIDTFLIPPPRQTAIVRLLPAQFSTLALALERTGLEGELGGGGEGGGGEGGGGEGGGGEGGGEGVLVRSGGGTLFAPTNKAWARLGPKVNAFLFSEVGKGYLRALVKYHVVLNETVYSDAYYRGGEKEKGEGEEDGEGVGGGYWHVDLPSLLHGKPISVDIKTWKGFVSIVVNGFVRVVVRDGVADDGVIQVIGRVLIPPHKHHDGHGGVEKEDMSVEELKERLEPYLEESEQSREQEDMEDL</sequence>
<organism evidence="1 2">
    <name type="scientific">Chaetomium tenue</name>
    <dbReference type="NCBI Taxonomy" id="1854479"/>
    <lineage>
        <taxon>Eukaryota</taxon>
        <taxon>Fungi</taxon>
        <taxon>Dikarya</taxon>
        <taxon>Ascomycota</taxon>
        <taxon>Pezizomycotina</taxon>
        <taxon>Sordariomycetes</taxon>
        <taxon>Sordariomycetidae</taxon>
        <taxon>Sordariales</taxon>
        <taxon>Chaetomiaceae</taxon>
        <taxon>Chaetomium</taxon>
    </lineage>
</organism>
<dbReference type="Proteomes" id="UP000724584">
    <property type="component" value="Unassembled WGS sequence"/>
</dbReference>
<proteinExistence type="predicted"/>
<gene>
    <name evidence="1" type="ORF">F5144DRAFT_309120</name>
</gene>